<name>A0AAN6WK57_9PEZI</name>
<organism evidence="2 3">
    <name type="scientific">Podospora australis</name>
    <dbReference type="NCBI Taxonomy" id="1536484"/>
    <lineage>
        <taxon>Eukaryota</taxon>
        <taxon>Fungi</taxon>
        <taxon>Dikarya</taxon>
        <taxon>Ascomycota</taxon>
        <taxon>Pezizomycotina</taxon>
        <taxon>Sordariomycetes</taxon>
        <taxon>Sordariomycetidae</taxon>
        <taxon>Sordariales</taxon>
        <taxon>Podosporaceae</taxon>
        <taxon>Podospora</taxon>
    </lineage>
</organism>
<feature type="region of interest" description="Disordered" evidence="1">
    <location>
        <begin position="120"/>
        <end position="154"/>
    </location>
</feature>
<feature type="compositionally biased region" description="Polar residues" evidence="1">
    <location>
        <begin position="128"/>
        <end position="143"/>
    </location>
</feature>
<keyword evidence="3" id="KW-1185">Reference proteome</keyword>
<sequence>MAMLLPLDAPLAEPGVYGDTTEDDAVSTPNPAAVTDAQVPHHVDQRVDGNMQTCYTNDAFNNDVTAPEHINGALDNENVIHEVQNGYNCDQDDAVFIYNFDNGNDSTMPMFQETDHFPFPDLEPVATPNPTALSEQSAQNTSPDHAPPPHGPIYTASEFQLDVSAPMPSVPEQSQWHSLLDNQAVQQSQEYAAEPGYHATGFENADVNSALTSPSQLVQNHAEMAPGCTAASSTALSRFAGGYAGMTGAAAPAPQFGGVGPGYHSHLAAQVADGGRVLPNQPGYPIPPANAPRYNPPTQTFVQAIHSIQMEFSEEATVRAASTAASTTTSTPPPADADESLPHLLPFLTDNSNPGYTTHEPTLSRWSGHANPVPAGVATKYWKALYNRADTSIFKKPGGPDSNRRSQQARESGQTYKGALARLLLDIAKSGRSTKSVNVTKKRRCLRAVLSSLSPDSPLITWLRDAKGIILWNTRWGASPGGIALPHQGPAPDVDESESLGRWQSNCPLSGSWVEPRNP</sequence>
<evidence type="ECO:0000313" key="3">
    <source>
        <dbReference type="Proteomes" id="UP001302126"/>
    </source>
</evidence>
<gene>
    <name evidence="2" type="ORF">QBC35DRAFT_478692</name>
</gene>
<comment type="caution">
    <text evidence="2">The sequence shown here is derived from an EMBL/GenBank/DDBJ whole genome shotgun (WGS) entry which is preliminary data.</text>
</comment>
<evidence type="ECO:0000313" key="2">
    <source>
        <dbReference type="EMBL" id="KAK4182870.1"/>
    </source>
</evidence>
<reference evidence="2" key="1">
    <citation type="journal article" date="2023" name="Mol. Phylogenet. Evol.">
        <title>Genome-scale phylogeny and comparative genomics of the fungal order Sordariales.</title>
        <authorList>
            <person name="Hensen N."/>
            <person name="Bonometti L."/>
            <person name="Westerberg I."/>
            <person name="Brannstrom I.O."/>
            <person name="Guillou S."/>
            <person name="Cros-Aarteil S."/>
            <person name="Calhoun S."/>
            <person name="Haridas S."/>
            <person name="Kuo A."/>
            <person name="Mondo S."/>
            <person name="Pangilinan J."/>
            <person name="Riley R."/>
            <person name="LaButti K."/>
            <person name="Andreopoulos B."/>
            <person name="Lipzen A."/>
            <person name="Chen C."/>
            <person name="Yan M."/>
            <person name="Daum C."/>
            <person name="Ng V."/>
            <person name="Clum A."/>
            <person name="Steindorff A."/>
            <person name="Ohm R.A."/>
            <person name="Martin F."/>
            <person name="Silar P."/>
            <person name="Natvig D.O."/>
            <person name="Lalanne C."/>
            <person name="Gautier V."/>
            <person name="Ament-Velasquez S.L."/>
            <person name="Kruys A."/>
            <person name="Hutchinson M.I."/>
            <person name="Powell A.J."/>
            <person name="Barry K."/>
            <person name="Miller A.N."/>
            <person name="Grigoriev I.V."/>
            <person name="Debuchy R."/>
            <person name="Gladieux P."/>
            <person name="Hiltunen Thoren M."/>
            <person name="Johannesson H."/>
        </authorList>
    </citation>
    <scope>NUCLEOTIDE SEQUENCE</scope>
    <source>
        <strain evidence="2">PSN309</strain>
    </source>
</reference>
<dbReference type="EMBL" id="MU864602">
    <property type="protein sequence ID" value="KAK4182870.1"/>
    <property type="molecule type" value="Genomic_DNA"/>
</dbReference>
<proteinExistence type="predicted"/>
<accession>A0AAN6WK57</accession>
<reference evidence="2" key="2">
    <citation type="submission" date="2023-05" db="EMBL/GenBank/DDBJ databases">
        <authorList>
            <consortium name="Lawrence Berkeley National Laboratory"/>
            <person name="Steindorff A."/>
            <person name="Hensen N."/>
            <person name="Bonometti L."/>
            <person name="Westerberg I."/>
            <person name="Brannstrom I.O."/>
            <person name="Guillou S."/>
            <person name="Cros-Aarteil S."/>
            <person name="Calhoun S."/>
            <person name="Haridas S."/>
            <person name="Kuo A."/>
            <person name="Mondo S."/>
            <person name="Pangilinan J."/>
            <person name="Riley R."/>
            <person name="Labutti K."/>
            <person name="Andreopoulos B."/>
            <person name="Lipzen A."/>
            <person name="Chen C."/>
            <person name="Yanf M."/>
            <person name="Daum C."/>
            <person name="Ng V."/>
            <person name="Clum A."/>
            <person name="Ohm R."/>
            <person name="Martin F."/>
            <person name="Silar P."/>
            <person name="Natvig D."/>
            <person name="Lalanne C."/>
            <person name="Gautier V."/>
            <person name="Ament-Velasquez S.L."/>
            <person name="Kruys A."/>
            <person name="Hutchinson M.I."/>
            <person name="Powell A.J."/>
            <person name="Barry K."/>
            <person name="Miller A.N."/>
            <person name="Grigoriev I.V."/>
            <person name="Debuchy R."/>
            <person name="Gladieux P."/>
            <person name="Thoren M.H."/>
            <person name="Johannesson H."/>
        </authorList>
    </citation>
    <scope>NUCLEOTIDE SEQUENCE</scope>
    <source>
        <strain evidence="2">PSN309</strain>
    </source>
</reference>
<evidence type="ECO:0000256" key="1">
    <source>
        <dbReference type="SAM" id="MobiDB-lite"/>
    </source>
</evidence>
<dbReference type="AlphaFoldDB" id="A0AAN6WK57"/>
<protein>
    <submittedName>
        <fullName evidence="2">Uncharacterized protein</fullName>
    </submittedName>
</protein>
<dbReference type="Proteomes" id="UP001302126">
    <property type="component" value="Unassembled WGS sequence"/>
</dbReference>
<feature type="region of interest" description="Disordered" evidence="1">
    <location>
        <begin position="393"/>
        <end position="413"/>
    </location>
</feature>